<dbReference type="Gene3D" id="2.60.120.10">
    <property type="entry name" value="Jelly Rolls"/>
    <property type="match status" value="1"/>
</dbReference>
<evidence type="ECO:0000313" key="2">
    <source>
        <dbReference type="EMBL" id="QII44146.1"/>
    </source>
</evidence>
<dbReference type="InterPro" id="IPR000595">
    <property type="entry name" value="cNMP-bd_dom"/>
</dbReference>
<dbReference type="KEGG" id="mut:GVT53_05485"/>
<protein>
    <submittedName>
        <fullName evidence="2">Crp/Fnr family transcriptional regulator</fullName>
    </submittedName>
</protein>
<gene>
    <name evidence="2" type="ORF">GVT53_05485</name>
</gene>
<accession>A0A6G7J019</accession>
<dbReference type="Proteomes" id="UP000502928">
    <property type="component" value="Chromosome"/>
</dbReference>
<evidence type="ECO:0000259" key="1">
    <source>
        <dbReference type="PROSITE" id="PS50042"/>
    </source>
</evidence>
<feature type="domain" description="Cyclic nucleotide-binding" evidence="1">
    <location>
        <begin position="19"/>
        <end position="65"/>
    </location>
</feature>
<dbReference type="InterPro" id="IPR014710">
    <property type="entry name" value="RmlC-like_jellyroll"/>
</dbReference>
<dbReference type="EMBL" id="CP049616">
    <property type="protein sequence ID" value="QII44146.1"/>
    <property type="molecule type" value="Genomic_DNA"/>
</dbReference>
<dbReference type="CDD" id="cd00038">
    <property type="entry name" value="CAP_ED"/>
    <property type="match status" value="1"/>
</dbReference>
<evidence type="ECO:0000313" key="3">
    <source>
        <dbReference type="Proteomes" id="UP000502928"/>
    </source>
</evidence>
<name>A0A6G7J019_9FLAO</name>
<dbReference type="AlphaFoldDB" id="A0A6G7J019"/>
<dbReference type="Pfam" id="PF00027">
    <property type="entry name" value="cNMP_binding"/>
    <property type="match status" value="1"/>
</dbReference>
<dbReference type="SUPFAM" id="SSF51206">
    <property type="entry name" value="cAMP-binding domain-like"/>
    <property type="match status" value="1"/>
</dbReference>
<sequence>MLPKENIEKNLYIIHFLNSIYPLGTELKEYLAQKIKSCSFEKNELISKAGDICDCLYFIKKGMVRGYFISDGSEITTWIDSEHEVFTSITGFFRNQKSEEYIQSLEITHCDYLEYEDYKYCLDNFPEMRHINRILLEEYYVLAEHRVYLARIPNAKKRLTFFIEKMKPQIVDRIPRKHLASYLAIRPETLSRLMKEKK</sequence>
<proteinExistence type="predicted"/>
<dbReference type="InterPro" id="IPR018490">
    <property type="entry name" value="cNMP-bd_dom_sf"/>
</dbReference>
<dbReference type="RefSeq" id="WP_166247807.1">
    <property type="nucleotide sequence ID" value="NZ_CP049616.1"/>
</dbReference>
<keyword evidence="3" id="KW-1185">Reference proteome</keyword>
<organism evidence="2 3">
    <name type="scientific">Flagellimonas oceani</name>
    <dbReference type="NCBI Taxonomy" id="2698672"/>
    <lineage>
        <taxon>Bacteria</taxon>
        <taxon>Pseudomonadati</taxon>
        <taxon>Bacteroidota</taxon>
        <taxon>Flavobacteriia</taxon>
        <taxon>Flavobacteriales</taxon>
        <taxon>Flavobacteriaceae</taxon>
        <taxon>Flagellimonas</taxon>
    </lineage>
</organism>
<reference evidence="2 3" key="1">
    <citation type="submission" date="2020-02" db="EMBL/GenBank/DDBJ databases">
        <title>Complete genome of Muricauda sp. 501str8.</title>
        <authorList>
            <person name="Dong B."/>
            <person name="Zhu S."/>
            <person name="Yang J."/>
            <person name="Chen J."/>
        </authorList>
    </citation>
    <scope>NUCLEOTIDE SEQUENCE [LARGE SCALE GENOMIC DNA]</scope>
    <source>
        <strain evidence="2 3">501str8</strain>
    </source>
</reference>
<dbReference type="PROSITE" id="PS50042">
    <property type="entry name" value="CNMP_BINDING_3"/>
    <property type="match status" value="1"/>
</dbReference>